<accession>A0AA88JP44</accession>
<comment type="caution">
    <text evidence="1">The sequence shown here is derived from an EMBL/GenBank/DDBJ whole genome shotgun (WGS) entry which is preliminary data.</text>
</comment>
<dbReference type="AlphaFoldDB" id="A0AA88JP44"/>
<name>A0AA88JP44_RHIRH</name>
<dbReference type="EMBL" id="QRFF01000004">
    <property type="protein sequence ID" value="KAA3500755.1"/>
    <property type="molecule type" value="Genomic_DNA"/>
</dbReference>
<sequence>MANLTKHSDVILGFVPTICNGLISLTCLDPWVKPKDDVEMMCNGSVSRTGRKPTVPVQCG</sequence>
<proteinExistence type="predicted"/>
<evidence type="ECO:0000313" key="2">
    <source>
        <dbReference type="Proteomes" id="UP000473658"/>
    </source>
</evidence>
<dbReference type="Proteomes" id="UP000473658">
    <property type="component" value="Unassembled WGS sequence"/>
</dbReference>
<protein>
    <submittedName>
        <fullName evidence="1">Uncharacterized protein</fullName>
    </submittedName>
</protein>
<organism evidence="1 2">
    <name type="scientific">Rhizobium rhizogenes</name>
    <name type="common">Agrobacterium rhizogenes</name>
    <dbReference type="NCBI Taxonomy" id="359"/>
    <lineage>
        <taxon>Bacteria</taxon>
        <taxon>Pseudomonadati</taxon>
        <taxon>Pseudomonadota</taxon>
        <taxon>Alphaproteobacteria</taxon>
        <taxon>Hyphomicrobiales</taxon>
        <taxon>Rhizobiaceae</taxon>
        <taxon>Rhizobium/Agrobacterium group</taxon>
        <taxon>Rhizobium</taxon>
    </lineage>
</organism>
<evidence type="ECO:0000313" key="1">
    <source>
        <dbReference type="EMBL" id="KAA3500755.1"/>
    </source>
</evidence>
<reference evidence="1 2" key="1">
    <citation type="submission" date="2018-08" db="EMBL/GenBank/DDBJ databases">
        <title>Crown Gall in kiwifruit.</title>
        <authorList>
            <person name="Visnovsky S.B."/>
            <person name="Pitman A.R."/>
        </authorList>
    </citation>
    <scope>NUCLEOTIDE SEQUENCE [LARGE SCALE GENOMIC DNA]</scope>
    <source>
        <strain evidence="1 2">SBV_302_78_2</strain>
    </source>
</reference>
<gene>
    <name evidence="1" type="ORF">DXM27_16210</name>
</gene>